<dbReference type="EC" id="3.1.1.1" evidence="5"/>
<dbReference type="InterPro" id="IPR029058">
    <property type="entry name" value="AB_hydrolase_fold"/>
</dbReference>
<dbReference type="InterPro" id="IPR003140">
    <property type="entry name" value="PLipase/COase/thioEstase"/>
</dbReference>
<dbReference type="Pfam" id="PF02230">
    <property type="entry name" value="Abhydrolase_2"/>
    <property type="match status" value="1"/>
</dbReference>
<proteinExistence type="inferred from homology"/>
<accession>A0AAX2GUQ4</accession>
<sequence length="246" mass="28331">MKKILLLTLLIISISSSNCKSNNNMDTNKKLPLEYIIRQPQVRLKKSPVIFMLHGYGSNEQDLFSFAEELPDQYTVISLRAPYNLPGFGYAWYMIDFDADKEYWGNMKQAVESRDLIVDFIDKACEMYNLDSRNITLLGFSQGSILSMAIAISYPRKVKNVIALSGYLDKNILKEGYEKENFSALRFYVSHGASDQVVPIEWARQTPPMLKKLGIKHVYEEFPVGHGVCPENFYSFRDWLKRNAIL</sequence>
<keyword evidence="3" id="KW-0732">Signal</keyword>
<keyword evidence="2 5" id="KW-0378">Hydrolase</keyword>
<evidence type="ECO:0000256" key="2">
    <source>
        <dbReference type="ARBA" id="ARBA00022801"/>
    </source>
</evidence>
<dbReference type="EMBL" id="LT906449">
    <property type="protein sequence ID" value="SNV03467.1"/>
    <property type="molecule type" value="Genomic_DNA"/>
</dbReference>
<dbReference type="GO" id="GO:0106435">
    <property type="term" value="F:carboxylesterase activity"/>
    <property type="evidence" value="ECO:0007669"/>
    <property type="project" value="UniProtKB-EC"/>
</dbReference>
<reference evidence="5 6" key="1">
    <citation type="submission" date="2017-06" db="EMBL/GenBank/DDBJ databases">
        <authorList>
            <consortium name="Pathogen Informatics"/>
        </authorList>
    </citation>
    <scope>NUCLEOTIDE SEQUENCE [LARGE SCALE GENOMIC DNA]</scope>
    <source>
        <strain evidence="5 6">NCTC12947</strain>
    </source>
</reference>
<evidence type="ECO:0000313" key="6">
    <source>
        <dbReference type="Proteomes" id="UP000215539"/>
    </source>
</evidence>
<dbReference type="Gene3D" id="3.40.50.1820">
    <property type="entry name" value="alpha/beta hydrolase"/>
    <property type="match status" value="1"/>
</dbReference>
<dbReference type="SUPFAM" id="SSF53474">
    <property type="entry name" value="alpha/beta-Hydrolases"/>
    <property type="match status" value="1"/>
</dbReference>
<organism evidence="5 6">
    <name type="scientific">Capnocytophaga haemolytica</name>
    <dbReference type="NCBI Taxonomy" id="45243"/>
    <lineage>
        <taxon>Bacteria</taxon>
        <taxon>Pseudomonadati</taxon>
        <taxon>Bacteroidota</taxon>
        <taxon>Flavobacteriia</taxon>
        <taxon>Flavobacteriales</taxon>
        <taxon>Flavobacteriaceae</taxon>
        <taxon>Capnocytophaga</taxon>
    </lineage>
</organism>
<evidence type="ECO:0000259" key="4">
    <source>
        <dbReference type="Pfam" id="PF02230"/>
    </source>
</evidence>
<dbReference type="InterPro" id="IPR050565">
    <property type="entry name" value="LYPA1-2/EST-like"/>
</dbReference>
<gene>
    <name evidence="5" type="primary">estB</name>
    <name evidence="5" type="ORF">SAMEA44541418_00278</name>
</gene>
<feature type="domain" description="Phospholipase/carboxylesterase/thioesterase" evidence="4">
    <location>
        <begin position="44"/>
        <end position="241"/>
    </location>
</feature>
<evidence type="ECO:0000256" key="1">
    <source>
        <dbReference type="ARBA" id="ARBA00006499"/>
    </source>
</evidence>
<feature type="chain" id="PRO_5043410316" evidence="3">
    <location>
        <begin position="21"/>
        <end position="246"/>
    </location>
</feature>
<evidence type="ECO:0000313" key="5">
    <source>
        <dbReference type="EMBL" id="SNV03467.1"/>
    </source>
</evidence>
<feature type="signal peptide" evidence="3">
    <location>
        <begin position="1"/>
        <end position="20"/>
    </location>
</feature>
<dbReference type="Proteomes" id="UP000215539">
    <property type="component" value="Chromosome 1"/>
</dbReference>
<name>A0AAX2GUQ4_9FLAO</name>
<evidence type="ECO:0000256" key="3">
    <source>
        <dbReference type="SAM" id="SignalP"/>
    </source>
</evidence>
<dbReference type="PANTHER" id="PTHR10655:SF17">
    <property type="entry name" value="LYSOPHOSPHOLIPASE-LIKE PROTEIN 1"/>
    <property type="match status" value="1"/>
</dbReference>
<comment type="similarity">
    <text evidence="1">Belongs to the AB hydrolase superfamily. AB hydrolase 2 family.</text>
</comment>
<dbReference type="AlphaFoldDB" id="A0AAX2GUQ4"/>
<protein>
    <submittedName>
        <fullName evidence="5">Carboxylesterase 2</fullName>
        <ecNumber evidence="5">3.1.1.1</ecNumber>
    </submittedName>
</protein>
<dbReference type="PANTHER" id="PTHR10655">
    <property type="entry name" value="LYSOPHOSPHOLIPASE-RELATED"/>
    <property type="match status" value="1"/>
</dbReference>